<dbReference type="RefSeq" id="WP_037298403.1">
    <property type="nucleotide sequence ID" value="NZ_ATAX01000022.1"/>
</dbReference>
<dbReference type="AlphaFoldDB" id="W7UR48"/>
<dbReference type="Proteomes" id="UP000019365">
    <property type="component" value="Unassembled WGS sequence"/>
</dbReference>
<feature type="transmembrane region" description="Helical" evidence="2">
    <location>
        <begin position="414"/>
        <end position="436"/>
    </location>
</feature>
<name>W7UR48_RUMFL</name>
<gene>
    <name evidence="3" type="ORF">RF007C_03270</name>
</gene>
<keyword evidence="2" id="KW-0472">Membrane</keyword>
<protein>
    <submittedName>
        <fullName evidence="3">Uncharacterized protein</fullName>
    </submittedName>
</protein>
<feature type="compositionally biased region" description="Basic and acidic residues" evidence="1">
    <location>
        <begin position="360"/>
        <end position="371"/>
    </location>
</feature>
<feature type="region of interest" description="Disordered" evidence="1">
    <location>
        <begin position="325"/>
        <end position="388"/>
    </location>
</feature>
<sequence>MSLQRKENNLRRAKERFDRVNKRTKEFQIDFRREQNSRGRFRTRPHIVRDYKQFHGNNRGLLHKTVNLKYRVHGDVPSVTKTLKSWQPKSLKGKVFRANARAVNFTVHDAGRTAVDTALAAETVGLKGADVALREVRNTLKQKYTREAVDDYHRGVFLMGRTTADAVKGVRKHLKTKKQYKLEKAKLQFQKADNKLFKAKTYRPKLCANAADLRSAKTQYRSRKVSDRSNPFRRAMNKRRLQAYKQTKRELKFERKQLITENKLRVKEYKNQKKIVKKASPGLLALKPAAYTAGRMKASAWQKAVNEDQDNDFVHAIDSAKRRIAEPVRDKVSKPQRLQKHEKKRDSLNDKKSKSNNRLSKQESRLKDKHDSYKKRKKKLKPKKSKKAKDTISAALKAAWKFVKNVYEKEVKKFFATMAIPVIVILLVFGIITMIFSATSSHSGFTLGTYAAQDYDLSEAEKYYTELAYNLNQKIRKVGDSSEWKNGLVGFGANSGDLTDTPDEWVWGRSSVYDFDPVYDYDCYKLWSFLCAYYYDFDADNDDIYYWEFDGDTEDLLEEIFNAEYEFVYWYDNQSRWEELSPYNYWGGGNASTGSYYTAEKDAYIYDGQPYRYRFKPQAITSELSQYEDGDGYICITDGYRVLDPNNSYKETGFFVMDHRWYSGSSEPFYYIDNDTHTFFFMHGSDRHDRSFWGWDGNDAWFLVSPTDTHIWNDTLNDICLYGYYQKYQWKTECKLYYNVKQNKTFDEVVAEKLGGMSHSDERLQYYALLAGNESGTGTLFGNHQTLHNLLPGATIRTYDLKREFGYEMTGWNTSSDGLYQGIKVFCTNGDKLKAPFKCKITDVNTTDQKITIRKDDVEYWYDGTGGTKRDTEVTIANATLLSGFSEGDTINDGQEFAKTTAGNVNFHIYIDTDGYGWDYIDPRLVLY</sequence>
<keyword evidence="4" id="KW-1185">Reference proteome</keyword>
<reference evidence="3 4" key="1">
    <citation type="journal article" date="2014" name="PLoS ONE">
        <title>Rumen cellulosomics: divergent fiber-degrading strategies revealed by comparative genome-wide analysis of six ruminococcal strains.</title>
        <authorList>
            <person name="Dassa B."/>
            <person name="Borovok I."/>
            <person name="Ruimy-Israeli V."/>
            <person name="Lamed R."/>
            <person name="Flint H.J."/>
            <person name="Duncan S.H."/>
            <person name="Henrissat B."/>
            <person name="Coutinho P."/>
            <person name="Morrison M."/>
            <person name="Mosoni P."/>
            <person name="Yeoman C.J."/>
            <person name="White B.A."/>
            <person name="Bayer E.A."/>
        </authorList>
    </citation>
    <scope>NUCLEOTIDE SEQUENCE [LARGE SCALE GENOMIC DNA]</scope>
    <source>
        <strain evidence="3 4">007c</strain>
    </source>
</reference>
<organism evidence="3 4">
    <name type="scientific">Ruminococcus flavefaciens 007c</name>
    <dbReference type="NCBI Taxonomy" id="1341157"/>
    <lineage>
        <taxon>Bacteria</taxon>
        <taxon>Bacillati</taxon>
        <taxon>Bacillota</taxon>
        <taxon>Clostridia</taxon>
        <taxon>Eubacteriales</taxon>
        <taxon>Oscillospiraceae</taxon>
        <taxon>Ruminococcus</taxon>
    </lineage>
</organism>
<evidence type="ECO:0000313" key="4">
    <source>
        <dbReference type="Proteomes" id="UP000019365"/>
    </source>
</evidence>
<dbReference type="PATRIC" id="fig|1341157.4.peg.1307"/>
<keyword evidence="2" id="KW-0812">Transmembrane</keyword>
<comment type="caution">
    <text evidence="3">The sequence shown here is derived from an EMBL/GenBank/DDBJ whole genome shotgun (WGS) entry which is preliminary data.</text>
</comment>
<dbReference type="eggNOG" id="ENOG5032N4E">
    <property type="taxonomic scope" value="Bacteria"/>
</dbReference>
<proteinExistence type="predicted"/>
<accession>W7UR48</accession>
<evidence type="ECO:0000256" key="1">
    <source>
        <dbReference type="SAM" id="MobiDB-lite"/>
    </source>
</evidence>
<evidence type="ECO:0000256" key="2">
    <source>
        <dbReference type="SAM" id="Phobius"/>
    </source>
</evidence>
<dbReference type="OrthoDB" id="1814216at2"/>
<dbReference type="EMBL" id="ATAX01000022">
    <property type="protein sequence ID" value="EWM53944.1"/>
    <property type="molecule type" value="Genomic_DNA"/>
</dbReference>
<feature type="compositionally biased region" description="Basic and acidic residues" evidence="1">
    <location>
        <begin position="344"/>
        <end position="353"/>
    </location>
</feature>
<feature type="compositionally biased region" description="Basic residues" evidence="1">
    <location>
        <begin position="372"/>
        <end position="387"/>
    </location>
</feature>
<evidence type="ECO:0000313" key="3">
    <source>
        <dbReference type="EMBL" id="EWM53944.1"/>
    </source>
</evidence>
<keyword evidence="2" id="KW-1133">Transmembrane helix</keyword>